<evidence type="ECO:0000313" key="2">
    <source>
        <dbReference type="EMBL" id="MFC4359356.1"/>
    </source>
</evidence>
<dbReference type="EC" id="1.-.-.-" evidence="2"/>
<feature type="domain" description="FAD-binding" evidence="1">
    <location>
        <begin position="3"/>
        <end position="175"/>
    </location>
</feature>
<dbReference type="Pfam" id="PF01494">
    <property type="entry name" value="FAD_binding_3"/>
    <property type="match status" value="1"/>
</dbReference>
<dbReference type="PRINTS" id="PR00411">
    <property type="entry name" value="PNDRDTASEI"/>
</dbReference>
<dbReference type="Proteomes" id="UP001595921">
    <property type="component" value="Unassembled WGS sequence"/>
</dbReference>
<dbReference type="PANTHER" id="PTHR42685">
    <property type="entry name" value="GERANYLGERANYL DIPHOSPHATE REDUCTASE"/>
    <property type="match status" value="1"/>
</dbReference>
<evidence type="ECO:0000313" key="3">
    <source>
        <dbReference type="Proteomes" id="UP001595921"/>
    </source>
</evidence>
<dbReference type="GO" id="GO:0016491">
    <property type="term" value="F:oxidoreductase activity"/>
    <property type="evidence" value="ECO:0007669"/>
    <property type="project" value="UniProtKB-KW"/>
</dbReference>
<gene>
    <name evidence="2" type="ORF">ACFO0N_15545</name>
</gene>
<organism evidence="2 3">
    <name type="scientific">Halobium salinum</name>
    <dbReference type="NCBI Taxonomy" id="1364940"/>
    <lineage>
        <taxon>Archaea</taxon>
        <taxon>Methanobacteriati</taxon>
        <taxon>Methanobacteriota</taxon>
        <taxon>Stenosarchaea group</taxon>
        <taxon>Halobacteria</taxon>
        <taxon>Halobacteriales</taxon>
        <taxon>Haloferacaceae</taxon>
        <taxon>Halobium</taxon>
    </lineage>
</organism>
<dbReference type="SUPFAM" id="SSF51905">
    <property type="entry name" value="FAD/NAD(P)-binding domain"/>
    <property type="match status" value="1"/>
</dbReference>
<keyword evidence="2" id="KW-0560">Oxidoreductase</keyword>
<protein>
    <submittedName>
        <fullName evidence="2">NAD(P)/FAD-dependent oxidoreductase</fullName>
        <ecNumber evidence="2">1.-.-.-</ecNumber>
    </submittedName>
</protein>
<dbReference type="InterPro" id="IPR036188">
    <property type="entry name" value="FAD/NAD-bd_sf"/>
</dbReference>
<dbReference type="AlphaFoldDB" id="A0ABD5PF05"/>
<sequence length="466" mass="50943">MKRVDVAIVGGGPAGTAAAHAAASNGASAMVLEKGVPRADRPSGLGPDSTDAAGILDYWVDIMDIHPDEFPEGVLLHELDRAEFVGPNRTVTMRHTGIESSYDEFGYTFHRARFDDWLRGRCEEAGAEYHVKTSVKDVETDLDAAGGEAEPRHLLRVKNGTNVGADFLVLADGPQRTLTMPVLDRLLPDGKKASDVLGPRKANHIAYQEHRELPPEVAEEVRGALKFWWGYMPGHTAYPWVFPNDGEMARVGLTMPIGMDLDEVEGREKYALLRPEDERIPTGKEYVRRILEHEYGDEYDVEADFPLAEDRGKRGGTETYAISSTRPVDSPTAAGIAVTGGAMGATSAFHEGGDHLAVRTGAIAGELAAAGDLSAYNDRWKEATGDEVLRNVSFADVVHDYGPDDWDRTFKHVNTLMTDEGSNGLIDTSKAVAGFGAAKLAIAYKRRKRKFRNGKYVQLRESDYVV</sequence>
<comment type="caution">
    <text evidence="2">The sequence shown here is derived from an EMBL/GenBank/DDBJ whole genome shotgun (WGS) entry which is preliminary data.</text>
</comment>
<evidence type="ECO:0000259" key="1">
    <source>
        <dbReference type="Pfam" id="PF01494"/>
    </source>
</evidence>
<keyword evidence="3" id="KW-1185">Reference proteome</keyword>
<accession>A0ABD5PF05</accession>
<dbReference type="RefSeq" id="WP_267622733.1">
    <property type="nucleotide sequence ID" value="NZ_JAODIW010000006.1"/>
</dbReference>
<name>A0ABD5PF05_9EURY</name>
<dbReference type="InterPro" id="IPR050407">
    <property type="entry name" value="Geranylgeranyl_reductase"/>
</dbReference>
<dbReference type="PANTHER" id="PTHR42685:SF21">
    <property type="entry name" value="DEHYDROGENASE (FLAVOPROTEIN)-LIKE PROTEIN"/>
    <property type="match status" value="1"/>
</dbReference>
<proteinExistence type="predicted"/>
<dbReference type="Gene3D" id="3.50.50.60">
    <property type="entry name" value="FAD/NAD(P)-binding domain"/>
    <property type="match status" value="1"/>
</dbReference>
<dbReference type="InterPro" id="IPR002938">
    <property type="entry name" value="FAD-bd"/>
</dbReference>
<dbReference type="EMBL" id="JBHSDS010000008">
    <property type="protein sequence ID" value="MFC4359356.1"/>
    <property type="molecule type" value="Genomic_DNA"/>
</dbReference>
<reference evidence="2 3" key="1">
    <citation type="journal article" date="2019" name="Int. J. Syst. Evol. Microbiol.">
        <title>The Global Catalogue of Microorganisms (GCM) 10K type strain sequencing project: providing services to taxonomists for standard genome sequencing and annotation.</title>
        <authorList>
            <consortium name="The Broad Institute Genomics Platform"/>
            <consortium name="The Broad Institute Genome Sequencing Center for Infectious Disease"/>
            <person name="Wu L."/>
            <person name="Ma J."/>
        </authorList>
    </citation>
    <scope>NUCLEOTIDE SEQUENCE [LARGE SCALE GENOMIC DNA]</scope>
    <source>
        <strain evidence="2 3">CGMCC 1.12553</strain>
    </source>
</reference>